<dbReference type="RefSeq" id="XP_019015491.1">
    <property type="nucleotide sequence ID" value="XM_019163082.1"/>
</dbReference>
<keyword evidence="3 8" id="KW-0853">WD repeat</keyword>
<dbReference type="PANTHER" id="PTHR10856">
    <property type="entry name" value="CORONIN"/>
    <property type="match status" value="1"/>
</dbReference>
<dbReference type="InterPro" id="IPR015943">
    <property type="entry name" value="WD40/YVTN_repeat-like_dom_sf"/>
</dbReference>
<evidence type="ECO:0000256" key="4">
    <source>
        <dbReference type="ARBA" id="ARBA00022737"/>
    </source>
</evidence>
<feature type="region of interest" description="Disordered" evidence="11">
    <location>
        <begin position="484"/>
        <end position="588"/>
    </location>
</feature>
<dbReference type="GO" id="GO:1990819">
    <property type="term" value="C:mating projection actin fusion focus"/>
    <property type="evidence" value="ECO:0007669"/>
    <property type="project" value="EnsemblFungi"/>
</dbReference>
<dbReference type="InterPro" id="IPR001680">
    <property type="entry name" value="WD40_rpt"/>
</dbReference>
<keyword evidence="5 10" id="KW-0175">Coiled coil</keyword>
<organism evidence="13 14">
    <name type="scientific">Pichia membranifaciens NRRL Y-2026</name>
    <dbReference type="NCBI Taxonomy" id="763406"/>
    <lineage>
        <taxon>Eukaryota</taxon>
        <taxon>Fungi</taxon>
        <taxon>Dikarya</taxon>
        <taxon>Ascomycota</taxon>
        <taxon>Saccharomycotina</taxon>
        <taxon>Pichiomycetes</taxon>
        <taxon>Pichiales</taxon>
        <taxon>Pichiaceae</taxon>
        <taxon>Pichia</taxon>
    </lineage>
</organism>
<evidence type="ECO:0000256" key="10">
    <source>
        <dbReference type="SAM" id="Coils"/>
    </source>
</evidence>
<dbReference type="InterPro" id="IPR015048">
    <property type="entry name" value="DUF1899"/>
</dbReference>
<dbReference type="InterPro" id="IPR036322">
    <property type="entry name" value="WD40_repeat_dom_sf"/>
</dbReference>
<keyword evidence="14" id="KW-1185">Reference proteome</keyword>
<keyword evidence="6" id="KW-0009">Actin-binding</keyword>
<feature type="compositionally biased region" description="Basic and acidic residues" evidence="11">
    <location>
        <begin position="414"/>
        <end position="424"/>
    </location>
</feature>
<dbReference type="GO" id="GO:0007017">
    <property type="term" value="P:microtubule-based process"/>
    <property type="evidence" value="ECO:0007669"/>
    <property type="project" value="EnsemblFungi"/>
</dbReference>
<evidence type="ECO:0000256" key="3">
    <source>
        <dbReference type="ARBA" id="ARBA00022574"/>
    </source>
</evidence>
<evidence type="ECO:0000256" key="11">
    <source>
        <dbReference type="SAM" id="MobiDB-lite"/>
    </source>
</evidence>
<evidence type="ECO:0000256" key="5">
    <source>
        <dbReference type="ARBA" id="ARBA00023054"/>
    </source>
</evidence>
<evidence type="ECO:0000256" key="6">
    <source>
        <dbReference type="ARBA" id="ARBA00023203"/>
    </source>
</evidence>
<dbReference type="PRINTS" id="PR00320">
    <property type="entry name" value="GPROTEINBRPT"/>
</dbReference>
<proteinExistence type="inferred from homology"/>
<dbReference type="GO" id="GO:0071933">
    <property type="term" value="F:Arp2/3 complex binding"/>
    <property type="evidence" value="ECO:0007669"/>
    <property type="project" value="EnsemblFungi"/>
</dbReference>
<dbReference type="GO" id="GO:0051015">
    <property type="term" value="F:actin filament binding"/>
    <property type="evidence" value="ECO:0007669"/>
    <property type="project" value="EnsemblFungi"/>
</dbReference>
<feature type="coiled-coil region" evidence="10">
    <location>
        <begin position="593"/>
        <end position="641"/>
    </location>
</feature>
<dbReference type="SUPFAM" id="SSF50978">
    <property type="entry name" value="WD40 repeat-like"/>
    <property type="match status" value="1"/>
</dbReference>
<feature type="repeat" description="WD" evidence="8">
    <location>
        <begin position="175"/>
        <end position="216"/>
    </location>
</feature>
<dbReference type="SMART" id="SM01166">
    <property type="entry name" value="DUF1899"/>
    <property type="match status" value="1"/>
</dbReference>
<dbReference type="GO" id="GO:0030139">
    <property type="term" value="C:endocytic vesicle"/>
    <property type="evidence" value="ECO:0007669"/>
    <property type="project" value="EnsemblFungi"/>
</dbReference>
<protein>
    <recommendedName>
        <fullName evidence="9">Coronin</fullName>
    </recommendedName>
</protein>
<keyword evidence="2" id="KW-0597">Phosphoprotein</keyword>
<dbReference type="PROSITE" id="PS50294">
    <property type="entry name" value="WD_REPEATS_REGION"/>
    <property type="match status" value="2"/>
</dbReference>
<dbReference type="Pfam" id="PF08953">
    <property type="entry name" value="DUF1899"/>
    <property type="match status" value="1"/>
</dbReference>
<evidence type="ECO:0000313" key="13">
    <source>
        <dbReference type="EMBL" id="ODQ44378.1"/>
    </source>
</evidence>
<dbReference type="SMART" id="SM00320">
    <property type="entry name" value="WD40"/>
    <property type="match status" value="4"/>
</dbReference>
<evidence type="ECO:0000256" key="2">
    <source>
        <dbReference type="ARBA" id="ARBA00022553"/>
    </source>
</evidence>
<dbReference type="GO" id="GO:0030479">
    <property type="term" value="C:actin cortical patch"/>
    <property type="evidence" value="ECO:0007669"/>
    <property type="project" value="EnsemblFungi"/>
</dbReference>
<dbReference type="OrthoDB" id="1850764at2759"/>
<dbReference type="AlphaFoldDB" id="A0A1E3NFM9"/>
<dbReference type="GO" id="GO:0008017">
    <property type="term" value="F:microtubule binding"/>
    <property type="evidence" value="ECO:0007669"/>
    <property type="project" value="EnsemblFungi"/>
</dbReference>
<dbReference type="Proteomes" id="UP000094455">
    <property type="component" value="Unassembled WGS sequence"/>
</dbReference>
<evidence type="ECO:0000256" key="9">
    <source>
        <dbReference type="RuleBase" id="RU280818"/>
    </source>
</evidence>
<evidence type="ECO:0000256" key="7">
    <source>
        <dbReference type="ARBA" id="ARBA00062568"/>
    </source>
</evidence>
<feature type="compositionally biased region" description="Low complexity" evidence="11">
    <location>
        <begin position="510"/>
        <end position="530"/>
    </location>
</feature>
<comment type="similarity">
    <text evidence="1 9">Belongs to the WD repeat coronin family.</text>
</comment>
<dbReference type="Gene3D" id="2.130.10.10">
    <property type="entry name" value="YVTN repeat-like/Quinoprotein amine dehydrogenase"/>
    <property type="match status" value="1"/>
</dbReference>
<comment type="subunit">
    <text evidence="7">Binds to F-actin.</text>
</comment>
<evidence type="ECO:0000256" key="8">
    <source>
        <dbReference type="PROSITE-ProRule" id="PRU00221"/>
    </source>
</evidence>
<reference evidence="13 14" key="1">
    <citation type="journal article" date="2016" name="Proc. Natl. Acad. Sci. U.S.A.">
        <title>Comparative genomics of biotechnologically important yeasts.</title>
        <authorList>
            <person name="Riley R."/>
            <person name="Haridas S."/>
            <person name="Wolfe K.H."/>
            <person name="Lopes M.R."/>
            <person name="Hittinger C.T."/>
            <person name="Goeker M."/>
            <person name="Salamov A.A."/>
            <person name="Wisecaver J.H."/>
            <person name="Long T.M."/>
            <person name="Calvey C.H."/>
            <person name="Aerts A.L."/>
            <person name="Barry K.W."/>
            <person name="Choi C."/>
            <person name="Clum A."/>
            <person name="Coughlan A.Y."/>
            <person name="Deshpande S."/>
            <person name="Douglass A.P."/>
            <person name="Hanson S.J."/>
            <person name="Klenk H.-P."/>
            <person name="LaButti K.M."/>
            <person name="Lapidus A."/>
            <person name="Lindquist E.A."/>
            <person name="Lipzen A.M."/>
            <person name="Meier-Kolthoff J.P."/>
            <person name="Ohm R.A."/>
            <person name="Otillar R.P."/>
            <person name="Pangilinan J.L."/>
            <person name="Peng Y."/>
            <person name="Rokas A."/>
            <person name="Rosa C.A."/>
            <person name="Scheuner C."/>
            <person name="Sibirny A.A."/>
            <person name="Slot J.C."/>
            <person name="Stielow J.B."/>
            <person name="Sun H."/>
            <person name="Kurtzman C.P."/>
            <person name="Blackwell M."/>
            <person name="Grigoriev I.V."/>
            <person name="Jeffries T.W."/>
        </authorList>
    </citation>
    <scope>NUCLEOTIDE SEQUENCE [LARGE SCALE GENOMIC DNA]</scope>
    <source>
        <strain evidence="13 14">NRRL Y-2026</strain>
    </source>
</reference>
<feature type="domain" description="DUF1899" evidence="12">
    <location>
        <begin position="4"/>
        <end position="66"/>
    </location>
</feature>
<feature type="compositionally biased region" description="Acidic residues" evidence="11">
    <location>
        <begin position="487"/>
        <end position="504"/>
    </location>
</feature>
<feature type="repeat" description="WD" evidence="8">
    <location>
        <begin position="133"/>
        <end position="175"/>
    </location>
</feature>
<dbReference type="GO" id="GO:0110085">
    <property type="term" value="C:mitotic actomyosin contractile ring"/>
    <property type="evidence" value="ECO:0007669"/>
    <property type="project" value="EnsemblFungi"/>
</dbReference>
<dbReference type="GO" id="GO:0051666">
    <property type="term" value="P:actin cortical patch localization"/>
    <property type="evidence" value="ECO:0007669"/>
    <property type="project" value="EnsemblFungi"/>
</dbReference>
<evidence type="ECO:0000256" key="1">
    <source>
        <dbReference type="ARBA" id="ARBA00009482"/>
    </source>
</evidence>
<dbReference type="Pfam" id="PF00400">
    <property type="entry name" value="WD40"/>
    <property type="match status" value="3"/>
</dbReference>
<gene>
    <name evidence="13" type="ORF">PICMEDRAFT_37398</name>
</gene>
<name>A0A1E3NFM9_9ASCO</name>
<dbReference type="GO" id="GO:2000601">
    <property type="term" value="P:positive regulation of Arp2/3 complex-mediated actin nucleation"/>
    <property type="evidence" value="ECO:0007669"/>
    <property type="project" value="EnsemblFungi"/>
</dbReference>
<dbReference type="InterPro" id="IPR020472">
    <property type="entry name" value="WD40_PAC1"/>
</dbReference>
<dbReference type="Pfam" id="PF16300">
    <property type="entry name" value="WD40_4"/>
    <property type="match status" value="1"/>
</dbReference>
<dbReference type="GeneID" id="30179769"/>
<evidence type="ECO:0000259" key="12">
    <source>
        <dbReference type="SMART" id="SM01166"/>
    </source>
</evidence>
<keyword evidence="4 9" id="KW-0677">Repeat</keyword>
<feature type="compositionally biased region" description="Low complexity" evidence="11">
    <location>
        <begin position="576"/>
        <end position="588"/>
    </location>
</feature>
<dbReference type="FunFam" id="2.130.10.10:FF:000197">
    <property type="entry name" value="Coronin"/>
    <property type="match status" value="1"/>
</dbReference>
<dbReference type="EMBL" id="KV454007">
    <property type="protein sequence ID" value="ODQ44378.1"/>
    <property type="molecule type" value="Genomic_DNA"/>
</dbReference>
<evidence type="ECO:0000313" key="14">
    <source>
        <dbReference type="Proteomes" id="UP000094455"/>
    </source>
</evidence>
<dbReference type="PANTHER" id="PTHR10856:SF0">
    <property type="entry name" value="CORONIN"/>
    <property type="match status" value="1"/>
</dbReference>
<dbReference type="PROSITE" id="PS00678">
    <property type="entry name" value="WD_REPEATS_1"/>
    <property type="match status" value="2"/>
</dbReference>
<dbReference type="STRING" id="763406.A0A1E3NFM9"/>
<dbReference type="GO" id="GO:0034316">
    <property type="term" value="P:negative regulation of Arp2/3 complex-mediated actin nucleation"/>
    <property type="evidence" value="ECO:0007669"/>
    <property type="project" value="EnsemblFungi"/>
</dbReference>
<feature type="compositionally biased region" description="Basic and acidic residues" evidence="11">
    <location>
        <begin position="531"/>
        <end position="575"/>
    </location>
</feature>
<dbReference type="GO" id="GO:0007015">
    <property type="term" value="P:actin filament organization"/>
    <property type="evidence" value="ECO:0007669"/>
    <property type="project" value="EnsemblFungi"/>
</dbReference>
<dbReference type="GO" id="GO:0071846">
    <property type="term" value="P:actin filament debranching"/>
    <property type="evidence" value="ECO:0007669"/>
    <property type="project" value="EnsemblFungi"/>
</dbReference>
<accession>A0A1E3NFM9</accession>
<sequence length="641" mass="70534">MSGKFVRASKFRHVYGQPFKKELCYENLKPTLSAFDSNIIQCNGVYIALNANGIGSFTVIPVDEVGKAPDKVPMFRGHTGGSVLDTAFDPFDQQRVLSSGEDGKILIWDIPQDYSYVNVDPENIVDVQPQGALVGHARKVGHLQFHPCAKDVLASSSFDYSVKIWDVAQKQCKVTLQHKDLITSFCFSYNGSKIATASRDKKIRVWDTRSGELLSEGPGHLGAKACRVLWLGNTNRLVTTGFDRFSERQVGLWDSDDVARGPIGGFISIDSSSGTLMPFFDPSTNLLFVAGKGDGNVRYFEFADDDLHLLSEYPSTEAQRGFAVAPKRYVNVKENELVRAYKLLNDNSIEPLSFIVPRRSEMFQEDIYPDAPADKPAITAEEFFAGKTVDGPILCSMRDIYEGVTSPALSESKPPQEIKKEEPKPASQPTETKQETPKKASSPSPIAKVEPKDEPRAVFTHSQEQGVEKMLNEKGVNKLLDKVNTLSDDDTQDVEVDADNDDEWADKKSASTTPLTTTSSASAPNANAMVEPEKEEPKVEPKKEEPKVELKKEEAKVPKKEEPEVVPKAEVEPKPESTSATSTSTTAKVGAAATGLKANLDRLHQLVNTLEANVEKLTLANQAKDEKLQALEAKIDLLLKK</sequence>
<dbReference type="InterPro" id="IPR019775">
    <property type="entry name" value="WD40_repeat_CS"/>
</dbReference>
<dbReference type="SMART" id="SM01167">
    <property type="entry name" value="DUF1900"/>
    <property type="match status" value="1"/>
</dbReference>
<feature type="region of interest" description="Disordered" evidence="11">
    <location>
        <begin position="406"/>
        <end position="472"/>
    </location>
</feature>
<dbReference type="InterPro" id="IPR015505">
    <property type="entry name" value="Coronin"/>
</dbReference>
<dbReference type="GO" id="GO:0030674">
    <property type="term" value="F:protein-macromolecule adaptor activity"/>
    <property type="evidence" value="ECO:0007669"/>
    <property type="project" value="EnsemblFungi"/>
</dbReference>
<dbReference type="PROSITE" id="PS50082">
    <property type="entry name" value="WD_REPEATS_2"/>
    <property type="match status" value="2"/>
</dbReference>